<dbReference type="GO" id="GO:0005789">
    <property type="term" value="C:endoplasmic reticulum membrane"/>
    <property type="evidence" value="ECO:0007669"/>
    <property type="project" value="UniProtKB-SubCell"/>
</dbReference>
<evidence type="ECO:0000256" key="2">
    <source>
        <dbReference type="ARBA" id="ARBA00004922"/>
    </source>
</evidence>
<dbReference type="UniPathway" id="UPA00378"/>
<evidence type="ECO:0000256" key="9">
    <source>
        <dbReference type="ARBA" id="ARBA00022824"/>
    </source>
</evidence>
<evidence type="ECO:0000256" key="1">
    <source>
        <dbReference type="ARBA" id="ARBA00004477"/>
    </source>
</evidence>
<dbReference type="STRING" id="619300.G3AVG7"/>
<evidence type="ECO:0000256" key="13">
    <source>
        <dbReference type="ARBA" id="ARBA00045085"/>
    </source>
</evidence>
<dbReference type="AlphaFoldDB" id="G3AVG7"/>
<feature type="transmembrane region" description="Helical" evidence="16">
    <location>
        <begin position="687"/>
        <end position="706"/>
    </location>
</feature>
<feature type="transmembrane region" description="Helical" evidence="16">
    <location>
        <begin position="267"/>
        <end position="285"/>
    </location>
</feature>
<dbReference type="InterPro" id="IPR003342">
    <property type="entry name" value="ArnT-like_N"/>
</dbReference>
<dbReference type="PROSITE" id="PS50919">
    <property type="entry name" value="MIR"/>
    <property type="match status" value="3"/>
</dbReference>
<evidence type="ECO:0000256" key="6">
    <source>
        <dbReference type="ARBA" id="ARBA00022679"/>
    </source>
</evidence>
<keyword evidence="11 16" id="KW-0472">Membrane</keyword>
<accession>G3AVG7</accession>
<dbReference type="CDD" id="cd23283">
    <property type="entry name" value="beta-trefoil_MIR_PMT1-like"/>
    <property type="match status" value="1"/>
</dbReference>
<feature type="compositionally biased region" description="Basic and acidic residues" evidence="15">
    <location>
        <begin position="804"/>
        <end position="818"/>
    </location>
</feature>
<feature type="compositionally biased region" description="Acidic residues" evidence="15">
    <location>
        <begin position="890"/>
        <end position="899"/>
    </location>
</feature>
<evidence type="ECO:0000256" key="11">
    <source>
        <dbReference type="ARBA" id="ARBA00023136"/>
    </source>
</evidence>
<dbReference type="Gene3D" id="2.80.10.50">
    <property type="match status" value="1"/>
</dbReference>
<feature type="transmembrane region" description="Helical" evidence="16">
    <location>
        <begin position="244"/>
        <end position="261"/>
    </location>
</feature>
<dbReference type="InParanoid" id="G3AVG7"/>
<keyword evidence="7 16" id="KW-0812">Transmembrane</keyword>
<feature type="compositionally biased region" description="Basic and acidic residues" evidence="15">
    <location>
        <begin position="864"/>
        <end position="889"/>
    </location>
</feature>
<feature type="region of interest" description="Disordered" evidence="15">
    <location>
        <begin position="1069"/>
        <end position="1099"/>
    </location>
</feature>
<proteinExistence type="inferred from homology"/>
<feature type="transmembrane region" description="Helical" evidence="16">
    <location>
        <begin position="658"/>
        <end position="675"/>
    </location>
</feature>
<feature type="transmembrane region" description="Helical" evidence="16">
    <location>
        <begin position="305"/>
        <end position="325"/>
    </location>
</feature>
<feature type="region of interest" description="Disordered" evidence="15">
    <location>
        <begin position="788"/>
        <end position="966"/>
    </location>
</feature>
<keyword evidence="6" id="KW-0808">Transferase</keyword>
<evidence type="ECO:0000256" key="15">
    <source>
        <dbReference type="SAM" id="MobiDB-lite"/>
    </source>
</evidence>
<evidence type="ECO:0000256" key="16">
    <source>
        <dbReference type="SAM" id="Phobius"/>
    </source>
</evidence>
<evidence type="ECO:0000313" key="18">
    <source>
        <dbReference type="EMBL" id="EGW29916.1"/>
    </source>
</evidence>
<comment type="pathway">
    <text evidence="2">Protein modification; protein glycosylation.</text>
</comment>
<feature type="transmembrane region" description="Helical" evidence="16">
    <location>
        <begin position="165"/>
        <end position="185"/>
    </location>
</feature>
<evidence type="ECO:0000313" key="19">
    <source>
        <dbReference type="Proteomes" id="UP000000709"/>
    </source>
</evidence>
<dbReference type="PANTHER" id="PTHR10050:SF50">
    <property type="entry name" value="DOLICHYL-PHOSPHATE-MANNOSE--PROTEIN MANNOSYLTRANSFERASE 1-RELATED"/>
    <property type="match status" value="1"/>
</dbReference>
<dbReference type="InterPro" id="IPR016093">
    <property type="entry name" value="MIR_motif"/>
</dbReference>
<dbReference type="Pfam" id="PF02815">
    <property type="entry name" value="MIR"/>
    <property type="match status" value="1"/>
</dbReference>
<name>G3AVG7_SPAPN</name>
<organism evidence="19">
    <name type="scientific">Spathaspora passalidarum (strain NRRL Y-27907 / 11-Y1)</name>
    <dbReference type="NCBI Taxonomy" id="619300"/>
    <lineage>
        <taxon>Eukaryota</taxon>
        <taxon>Fungi</taxon>
        <taxon>Dikarya</taxon>
        <taxon>Ascomycota</taxon>
        <taxon>Saccharomycotina</taxon>
        <taxon>Pichiomycetes</taxon>
        <taxon>Debaryomycetaceae</taxon>
        <taxon>Spathaspora</taxon>
    </lineage>
</organism>
<keyword evidence="12" id="KW-0325">Glycoprotein</keyword>
<dbReference type="OMA" id="WAPYILE"/>
<evidence type="ECO:0000256" key="7">
    <source>
        <dbReference type="ARBA" id="ARBA00022692"/>
    </source>
</evidence>
<dbReference type="PANTHER" id="PTHR10050">
    <property type="entry name" value="DOLICHYL-PHOSPHATE-MANNOSE--PROTEIN MANNOSYLTRANSFERASE"/>
    <property type="match status" value="1"/>
</dbReference>
<feature type="domain" description="MIR" evidence="17">
    <location>
        <begin position="353"/>
        <end position="407"/>
    </location>
</feature>
<sequence length="1099" mass="123890">MAKSTTKTAKPKAAVTGAAAAAAAAAAKVSKHQSKQDTVCSVDPIADPVFAKGEVREYLVTEPSPAVLKKRQLLGAKEYWMLSSLLVISLYVRLYDLANPNSVVFDEVHFGGFSRKYILGQFFMDVHPPLAKMLFAAVGAIGGYKGDFEFKNIGDVYPSSTPYVFMRQFPALLGVGTIIFCYLTLRQSGVRPIIAYITSFLLLIENSNVTISRYILLDSPLLFFIAAAIYSWKKFEIQIPFSFGWYRGLVATGIALGLAFSSKWVGLFTIAWVGLLCIYQMWFIVGDLSISPKKAWGHFFARGTILLGVPIALYLFFFAVHFSVLTNTGDGASFMSSAFKAGLKGNKIPRNVTANVGLGSIVTIRHVETSGGYLHSHDAFYPTGSKQQQVTLYPHLDSNNKWFIEPYNGTIYNETFVPLVDGMKIRLRHINTHRRLHSHDEKPPVSERDWQKEVSCYGYKGFEGDPNDDFIVQIVDYRSAKGEAQEKVRAIETVFRLKHAMTGNYLFSSEVKLPEWGFGQQEVSTASSGKRKLTHWYIEENENQWLDSQDADIINYPELTFWQKVVESHARMWKINQGLTEHHHWQSNPYEWPLLLRGINYWARDHKQIYFLGNAVTWWAASASIVTFGIYVVISVFRWQLGQPVSKDKHVFNFNVQTFSYVLGWALHYLPFFIMGRQLFLHHYIPALYFGILALGHFLEIFTGYLTSRSKTLQNIALVLVGLFALFSLAFYFNYSSLIYGTPWTKDACVKSQIIGSWDYDCNNFYNKLSEYDASQPDTVASVTVSEAPAVQAENTPSTTPAANEEKPEHDPLKDTTTTKKKKSAKKDKKKSSKKPADARGPNVIAKPGEPEKKISGPVIDFVPKGEDLERLKRGEKVDIKPVVKKYNDDGEEIEEESPEIVGEPEQLAPPAAVDPETPPEVKSPAEEVESSTQNEESSREVKPKKAKREENKRPPVIDFVPRGEALERLKRGEKIDKYEPVIREFDELKDGAQAGDIDLERGIRKPKEEVKTTTASSSKSNAKKPKESARAVEAKKDKPKRPPVIDFVPRGEALERLKRGEKIESYKPVVREFDEERDGPKEGDPIIPKKNRRDFGAF</sequence>
<feature type="compositionally biased region" description="Polar residues" evidence="15">
    <location>
        <begin position="793"/>
        <end position="802"/>
    </location>
</feature>
<dbReference type="EC" id="2.4.1.109" evidence="4"/>
<gene>
    <name evidence="18" type="ORF">SPAPADRAFT_68774</name>
</gene>
<keyword evidence="10 16" id="KW-1133">Transmembrane helix</keyword>
<dbReference type="Pfam" id="PF16192">
    <property type="entry name" value="PMT_4TMC"/>
    <property type="match status" value="1"/>
</dbReference>
<evidence type="ECO:0000256" key="10">
    <source>
        <dbReference type="ARBA" id="ARBA00022989"/>
    </source>
</evidence>
<feature type="compositionally biased region" description="Basic and acidic residues" evidence="15">
    <location>
        <begin position="937"/>
        <end position="956"/>
    </location>
</feature>
<dbReference type="GeneID" id="18875239"/>
<dbReference type="HOGENOM" id="CLU_008438_2_0_1"/>
<dbReference type="InterPro" id="IPR036300">
    <property type="entry name" value="MIR_dom_sf"/>
</dbReference>
<reference evidence="18 19" key="1">
    <citation type="journal article" date="2011" name="Proc. Natl. Acad. Sci. U.S.A.">
        <title>Comparative genomics of xylose-fermenting fungi for enhanced biofuel production.</title>
        <authorList>
            <person name="Wohlbach D.J."/>
            <person name="Kuo A."/>
            <person name="Sato T.K."/>
            <person name="Potts K.M."/>
            <person name="Salamov A.A."/>
            <person name="LaButti K.M."/>
            <person name="Sun H."/>
            <person name="Clum A."/>
            <person name="Pangilinan J.L."/>
            <person name="Lindquist E.A."/>
            <person name="Lucas S."/>
            <person name="Lapidus A."/>
            <person name="Jin M."/>
            <person name="Gunawan C."/>
            <person name="Balan V."/>
            <person name="Dale B.E."/>
            <person name="Jeffries T.W."/>
            <person name="Zinkel R."/>
            <person name="Barry K.W."/>
            <person name="Grigoriev I.V."/>
            <person name="Gasch A.P."/>
        </authorList>
    </citation>
    <scope>NUCLEOTIDE SEQUENCE [LARGE SCALE GENOMIC DNA]</scope>
    <source>
        <strain evidence="19">NRRL Y-27907 / 11-Y1</strain>
    </source>
</reference>
<feature type="compositionally biased region" description="Basic and acidic residues" evidence="15">
    <location>
        <begin position="1069"/>
        <end position="1085"/>
    </location>
</feature>
<comment type="subcellular location">
    <subcellularLocation>
        <location evidence="1">Endoplasmic reticulum membrane</location>
        <topology evidence="1">Multi-pass membrane protein</topology>
    </subcellularLocation>
</comment>
<comment type="catalytic activity">
    <reaction evidence="14">
        <text>a di-trans,poly-cis-dolichyl beta-D-mannosyl phosphate + L-seryl-[protein] = 3-O-(alpha-D-mannosyl)-L-seryl-[protein] + a di-trans,poly-cis-dolichyl phosphate + H(+)</text>
        <dbReference type="Rhea" id="RHEA:17377"/>
        <dbReference type="Rhea" id="RHEA-COMP:9863"/>
        <dbReference type="Rhea" id="RHEA-COMP:13546"/>
        <dbReference type="Rhea" id="RHEA-COMP:19498"/>
        <dbReference type="Rhea" id="RHEA-COMP:19501"/>
        <dbReference type="ChEBI" id="CHEBI:15378"/>
        <dbReference type="ChEBI" id="CHEBI:29999"/>
        <dbReference type="ChEBI" id="CHEBI:57683"/>
        <dbReference type="ChEBI" id="CHEBI:58211"/>
        <dbReference type="ChEBI" id="CHEBI:137321"/>
        <dbReference type="EC" id="2.4.1.109"/>
    </reaction>
</comment>
<dbReference type="EMBL" id="GL996506">
    <property type="protein sequence ID" value="EGW29916.1"/>
    <property type="molecule type" value="Genomic_DNA"/>
</dbReference>
<comment type="similarity">
    <text evidence="3">Belongs to the glycosyltransferase 39 family.</text>
</comment>
<dbReference type="Pfam" id="PF02366">
    <property type="entry name" value="PMT"/>
    <property type="match status" value="1"/>
</dbReference>
<feature type="domain" description="MIR" evidence="17">
    <location>
        <begin position="414"/>
        <end position="475"/>
    </location>
</feature>
<feature type="compositionally biased region" description="Basic and acidic residues" evidence="15">
    <location>
        <begin position="1025"/>
        <end position="1037"/>
    </location>
</feature>
<evidence type="ECO:0000256" key="14">
    <source>
        <dbReference type="ARBA" id="ARBA00045102"/>
    </source>
</evidence>
<dbReference type="Proteomes" id="UP000000709">
    <property type="component" value="Unassembled WGS sequence"/>
</dbReference>
<feature type="region of interest" description="Disordered" evidence="15">
    <location>
        <begin position="989"/>
        <end position="1049"/>
    </location>
</feature>
<feature type="compositionally biased region" description="Basic residues" evidence="15">
    <location>
        <begin position="819"/>
        <end position="834"/>
    </location>
</feature>
<feature type="transmembrane region" description="Helical" evidence="16">
    <location>
        <begin position="215"/>
        <end position="232"/>
    </location>
</feature>
<evidence type="ECO:0000256" key="12">
    <source>
        <dbReference type="ARBA" id="ARBA00023180"/>
    </source>
</evidence>
<dbReference type="GO" id="GO:0004169">
    <property type="term" value="F:dolichyl-phosphate-mannose-protein mannosyltransferase activity"/>
    <property type="evidence" value="ECO:0007669"/>
    <property type="project" value="UniProtKB-EC"/>
</dbReference>
<evidence type="ECO:0000256" key="8">
    <source>
        <dbReference type="ARBA" id="ARBA00022737"/>
    </source>
</evidence>
<feature type="transmembrane region" description="Helical" evidence="16">
    <location>
        <begin position="713"/>
        <end position="733"/>
    </location>
</feature>
<dbReference type="KEGG" id="spaa:SPAPADRAFT_68774"/>
<evidence type="ECO:0000259" key="17">
    <source>
        <dbReference type="PROSITE" id="PS50919"/>
    </source>
</evidence>
<comment type="catalytic activity">
    <reaction evidence="13">
        <text>a di-trans,poly-cis-dolichyl beta-D-mannosyl phosphate + L-threonyl-[protein] = 3-O-(alpha-D-mannosyl)-L-threonyl-[protein] + a di-trans,poly-cis-dolichyl phosphate + H(+)</text>
        <dbReference type="Rhea" id="RHEA:53396"/>
        <dbReference type="Rhea" id="RHEA-COMP:11060"/>
        <dbReference type="Rhea" id="RHEA-COMP:13547"/>
        <dbReference type="Rhea" id="RHEA-COMP:19498"/>
        <dbReference type="Rhea" id="RHEA-COMP:19501"/>
        <dbReference type="ChEBI" id="CHEBI:15378"/>
        <dbReference type="ChEBI" id="CHEBI:30013"/>
        <dbReference type="ChEBI" id="CHEBI:57683"/>
        <dbReference type="ChEBI" id="CHEBI:58211"/>
        <dbReference type="ChEBI" id="CHEBI:137323"/>
        <dbReference type="EC" id="2.4.1.109"/>
    </reaction>
</comment>
<feature type="domain" description="MIR" evidence="17">
    <location>
        <begin position="485"/>
        <end position="541"/>
    </location>
</feature>
<feature type="compositionally biased region" description="Basic and acidic residues" evidence="15">
    <location>
        <begin position="999"/>
        <end position="1012"/>
    </location>
</feature>
<keyword evidence="5" id="KW-0328">Glycosyltransferase</keyword>
<dbReference type="SUPFAM" id="SSF82109">
    <property type="entry name" value="MIR domain"/>
    <property type="match status" value="1"/>
</dbReference>
<evidence type="ECO:0000256" key="3">
    <source>
        <dbReference type="ARBA" id="ARBA00007222"/>
    </source>
</evidence>
<dbReference type="RefSeq" id="XP_007377682.1">
    <property type="nucleotide sequence ID" value="XM_007377620.1"/>
</dbReference>
<evidence type="ECO:0000256" key="5">
    <source>
        <dbReference type="ARBA" id="ARBA00022676"/>
    </source>
</evidence>
<protein>
    <recommendedName>
        <fullName evidence="4">dolichyl-phosphate-mannose--protein mannosyltransferase</fullName>
        <ecNumber evidence="4">2.4.1.109</ecNumber>
    </recommendedName>
</protein>
<dbReference type="eggNOG" id="KOG3359">
    <property type="taxonomic scope" value="Eukaryota"/>
</dbReference>
<keyword evidence="9" id="KW-0256">Endoplasmic reticulum</keyword>
<dbReference type="FunCoup" id="G3AVG7">
    <property type="interactions" value="75"/>
</dbReference>
<dbReference type="OrthoDB" id="292747at2759"/>
<dbReference type="SMART" id="SM00472">
    <property type="entry name" value="MIR"/>
    <property type="match status" value="3"/>
</dbReference>
<keyword evidence="19" id="KW-1185">Reference proteome</keyword>
<evidence type="ECO:0000256" key="4">
    <source>
        <dbReference type="ARBA" id="ARBA00012839"/>
    </source>
</evidence>
<dbReference type="InterPro" id="IPR027005">
    <property type="entry name" value="PMT-like"/>
</dbReference>
<keyword evidence="8" id="KW-0677">Repeat</keyword>
<dbReference type="InterPro" id="IPR032421">
    <property type="entry name" value="PMT_4TMC"/>
</dbReference>
<feature type="transmembrane region" description="Helical" evidence="16">
    <location>
        <begin position="616"/>
        <end position="637"/>
    </location>
</feature>